<dbReference type="PANTHER" id="PTHR31497:SF0">
    <property type="entry name" value="AUTOCRINE PROLIFERATION REPRESSOR PROTEIN A"/>
    <property type="match status" value="1"/>
</dbReference>
<sequence length="458" mass="51558">MFQERQVLPSKLESPHMIRPWVACWFVALTITFVSPRSLWAESIAEPAPTALQEYVARPDDSFTWKLVETTELPLAMGKLHEVQFTSQTWQGIAWTHTLAIFEPQKIVHPNHSLLFITGGRVGGKLRDRDMIAGARMANAGGVCVGYLLQVPNQPLLGDRVEDDLITESFLRYLDSKDATWPLLFPMAKSAVRAMDVMQAVAKDQWDGKIEEFVVSGASKRGWTTWLTAVADPRVAGIAPIVIDTLNFQPQMKHQIDVWGKYSPQIEDYTSKGLVRVMQEHPEVPLWRWVDPYTYRSQLTLPKLIINGTNDPYWVVDALNIYWDGLSGPKHILYVPNAGHGLEGGVETALTTLVAFVKHVADEKPLPNLKWEYGEADKKMTLNVQSDVAPKEVRLWSAKSSDGDFRPSKWTSTPIEPADGNYLASVELPEEGFVAMYAEARYELGGHVYSLTTQIRRQ</sequence>
<dbReference type="PANTHER" id="PTHR31497">
    <property type="entry name" value="AUTOCRINE PROLIFERATION REPRESSOR PROTEIN A"/>
    <property type="match status" value="1"/>
</dbReference>
<proteinExistence type="predicted"/>
<protein>
    <submittedName>
        <fullName evidence="1">PhoPQ-activated pathogenicity-related protein</fullName>
    </submittedName>
</protein>
<organism evidence="1 2">
    <name type="scientific">Blastopirellula retiformator</name>
    <dbReference type="NCBI Taxonomy" id="2527970"/>
    <lineage>
        <taxon>Bacteria</taxon>
        <taxon>Pseudomonadati</taxon>
        <taxon>Planctomycetota</taxon>
        <taxon>Planctomycetia</taxon>
        <taxon>Pirellulales</taxon>
        <taxon>Pirellulaceae</taxon>
        <taxon>Blastopirellula</taxon>
    </lineage>
</organism>
<dbReference type="Proteomes" id="UP000318878">
    <property type="component" value="Unassembled WGS sequence"/>
</dbReference>
<dbReference type="SUPFAM" id="SSF53474">
    <property type="entry name" value="alpha/beta-Hydrolases"/>
    <property type="match status" value="1"/>
</dbReference>
<keyword evidence="2" id="KW-1185">Reference proteome</keyword>
<evidence type="ECO:0000313" key="1">
    <source>
        <dbReference type="EMBL" id="TWT32635.1"/>
    </source>
</evidence>
<name>A0A5C5V4K5_9BACT</name>
<dbReference type="Gene3D" id="3.40.50.1820">
    <property type="entry name" value="alpha/beta hydrolase"/>
    <property type="match status" value="1"/>
</dbReference>
<comment type="caution">
    <text evidence="1">The sequence shown here is derived from an EMBL/GenBank/DDBJ whole genome shotgun (WGS) entry which is preliminary data.</text>
</comment>
<reference evidence="1 2" key="1">
    <citation type="submission" date="2019-02" db="EMBL/GenBank/DDBJ databases">
        <title>Deep-cultivation of Planctomycetes and their phenomic and genomic characterization uncovers novel biology.</title>
        <authorList>
            <person name="Wiegand S."/>
            <person name="Jogler M."/>
            <person name="Boedeker C."/>
            <person name="Pinto D."/>
            <person name="Vollmers J."/>
            <person name="Rivas-Marin E."/>
            <person name="Kohn T."/>
            <person name="Peeters S.H."/>
            <person name="Heuer A."/>
            <person name="Rast P."/>
            <person name="Oberbeckmann S."/>
            <person name="Bunk B."/>
            <person name="Jeske O."/>
            <person name="Meyerdierks A."/>
            <person name="Storesund J.E."/>
            <person name="Kallscheuer N."/>
            <person name="Luecker S."/>
            <person name="Lage O.M."/>
            <person name="Pohl T."/>
            <person name="Merkel B.J."/>
            <person name="Hornburger P."/>
            <person name="Mueller R.-W."/>
            <person name="Bruemmer F."/>
            <person name="Labrenz M."/>
            <person name="Spormann A.M."/>
            <person name="Op Den Camp H."/>
            <person name="Overmann J."/>
            <person name="Amann R."/>
            <person name="Jetten M.S.M."/>
            <person name="Mascher T."/>
            <person name="Medema M.H."/>
            <person name="Devos D.P."/>
            <person name="Kaster A.-K."/>
            <person name="Ovreas L."/>
            <person name="Rohde M."/>
            <person name="Galperin M.Y."/>
            <person name="Jogler C."/>
        </authorList>
    </citation>
    <scope>NUCLEOTIDE SEQUENCE [LARGE SCALE GENOMIC DNA]</scope>
    <source>
        <strain evidence="1 2">Enr8</strain>
    </source>
</reference>
<dbReference type="PIRSF" id="PIRSF014728">
    <property type="entry name" value="PqaA"/>
    <property type="match status" value="1"/>
</dbReference>
<dbReference type="EMBL" id="SJPF01000003">
    <property type="protein sequence ID" value="TWT32635.1"/>
    <property type="molecule type" value="Genomic_DNA"/>
</dbReference>
<dbReference type="AlphaFoldDB" id="A0A5C5V4K5"/>
<gene>
    <name evidence="1" type="ORF">Enr8_24400</name>
</gene>
<dbReference type="Pfam" id="PF10142">
    <property type="entry name" value="PhoPQ_related"/>
    <property type="match status" value="1"/>
</dbReference>
<dbReference type="InterPro" id="IPR029058">
    <property type="entry name" value="AB_hydrolase_fold"/>
</dbReference>
<evidence type="ECO:0000313" key="2">
    <source>
        <dbReference type="Proteomes" id="UP000318878"/>
    </source>
</evidence>
<dbReference type="InterPro" id="IPR009199">
    <property type="entry name" value="PhoPQ-act_pathogen-rel_PqaA"/>
</dbReference>
<accession>A0A5C5V4K5</accession>